<dbReference type="Gene3D" id="3.90.79.10">
    <property type="entry name" value="Nucleoside Triphosphate Pyrophosphohydrolase"/>
    <property type="match status" value="1"/>
</dbReference>
<dbReference type="PANTHER" id="PTHR43046:SF15">
    <property type="entry name" value="MUTT_NUDIX FAMILY PROTEIN"/>
    <property type="match status" value="1"/>
</dbReference>
<sequence>MLFDKRLGLKESEVKGYTINQRVAVRGILFHDGKILTVKSNKGDYKLPGGGVDAGESETAALIREISEETGYLQCNVEKYIGKVVESHLDIYDSEAVFEMVSHYYICEWSGQRGEQHLDPYEEAQAFTPVWITLDEAISQNEKILAQSAENRWIYRENLVLNQLRNTTFFRL</sequence>
<evidence type="ECO:0000256" key="2">
    <source>
        <dbReference type="ARBA" id="ARBA00022801"/>
    </source>
</evidence>
<dbReference type="InterPro" id="IPR015797">
    <property type="entry name" value="NUDIX_hydrolase-like_dom_sf"/>
</dbReference>
<dbReference type="GO" id="GO:0016787">
    <property type="term" value="F:hydrolase activity"/>
    <property type="evidence" value="ECO:0007669"/>
    <property type="project" value="UniProtKB-KW"/>
</dbReference>
<name>A0A1I3WWF4_HALDA</name>
<dbReference type="EMBL" id="FOSB01000007">
    <property type="protein sequence ID" value="SFK10826.1"/>
    <property type="molecule type" value="Genomic_DNA"/>
</dbReference>
<accession>A0A1I3WWF4</accession>
<evidence type="ECO:0000259" key="3">
    <source>
        <dbReference type="PROSITE" id="PS51462"/>
    </source>
</evidence>
<dbReference type="OrthoDB" id="511483at2"/>
<dbReference type="PANTHER" id="PTHR43046">
    <property type="entry name" value="GDP-MANNOSE MANNOSYL HYDROLASE"/>
    <property type="match status" value="1"/>
</dbReference>
<dbReference type="InterPro" id="IPR000086">
    <property type="entry name" value="NUDIX_hydrolase_dom"/>
</dbReference>
<feature type="domain" description="Nudix hydrolase" evidence="3">
    <location>
        <begin position="20"/>
        <end position="160"/>
    </location>
</feature>
<reference evidence="5" key="1">
    <citation type="submission" date="2016-10" db="EMBL/GenBank/DDBJ databases">
        <authorList>
            <person name="Varghese N."/>
            <person name="Submissions S."/>
        </authorList>
    </citation>
    <scope>NUCLEOTIDE SEQUENCE [LARGE SCALE GENOMIC DNA]</scope>
    <source>
        <strain evidence="5">CGMCC 1.3704</strain>
    </source>
</reference>
<keyword evidence="2" id="KW-0378">Hydrolase</keyword>
<dbReference type="RefSeq" id="WP_075037056.1">
    <property type="nucleotide sequence ID" value="NZ_FOSB01000007.1"/>
</dbReference>
<evidence type="ECO:0000256" key="1">
    <source>
        <dbReference type="ARBA" id="ARBA00001946"/>
    </source>
</evidence>
<dbReference type="PROSITE" id="PS00893">
    <property type="entry name" value="NUDIX_BOX"/>
    <property type="match status" value="1"/>
</dbReference>
<dbReference type="Pfam" id="PF00293">
    <property type="entry name" value="NUDIX"/>
    <property type="match status" value="1"/>
</dbReference>
<dbReference type="PROSITE" id="PS51462">
    <property type="entry name" value="NUDIX"/>
    <property type="match status" value="1"/>
</dbReference>
<gene>
    <name evidence="4" type="ORF">SAMN04487936_107136</name>
</gene>
<dbReference type="Proteomes" id="UP000183557">
    <property type="component" value="Unassembled WGS sequence"/>
</dbReference>
<evidence type="ECO:0000313" key="4">
    <source>
        <dbReference type="EMBL" id="SFK10826.1"/>
    </source>
</evidence>
<organism evidence="4 5">
    <name type="scientific">Halobacillus dabanensis</name>
    <dbReference type="NCBI Taxonomy" id="240302"/>
    <lineage>
        <taxon>Bacteria</taxon>
        <taxon>Bacillati</taxon>
        <taxon>Bacillota</taxon>
        <taxon>Bacilli</taxon>
        <taxon>Bacillales</taxon>
        <taxon>Bacillaceae</taxon>
        <taxon>Halobacillus</taxon>
    </lineage>
</organism>
<keyword evidence="5" id="KW-1185">Reference proteome</keyword>
<comment type="cofactor">
    <cofactor evidence="1">
        <name>Mg(2+)</name>
        <dbReference type="ChEBI" id="CHEBI:18420"/>
    </cofactor>
</comment>
<proteinExistence type="predicted"/>
<evidence type="ECO:0000313" key="5">
    <source>
        <dbReference type="Proteomes" id="UP000183557"/>
    </source>
</evidence>
<dbReference type="AlphaFoldDB" id="A0A1I3WWF4"/>
<dbReference type="InterPro" id="IPR020084">
    <property type="entry name" value="NUDIX_hydrolase_CS"/>
</dbReference>
<dbReference type="SUPFAM" id="SSF55811">
    <property type="entry name" value="Nudix"/>
    <property type="match status" value="1"/>
</dbReference>
<protein>
    <submittedName>
        <fullName evidence="4">ADP-ribose pyrophosphatase YjhB, NUDIX family</fullName>
    </submittedName>
</protein>